<protein>
    <submittedName>
        <fullName evidence="1">Uncharacterized protein</fullName>
    </submittedName>
</protein>
<dbReference type="EMBL" id="JACHIW010000001">
    <property type="protein sequence ID" value="MBB5155560.1"/>
    <property type="molecule type" value="Genomic_DNA"/>
</dbReference>
<sequence length="129" mass="14586">MNEELETLSIAEAAAECGMDVDEFLTTMTLVGKMNPVGEDGYEPVGSGWVRVENPKECRTLINRPCWVQAWIDHNGLTVKRSGLVPEDDPVLAPVREFLADNRTELVSSEETEDDRWMWSLITTVYRVL</sequence>
<dbReference type="Proteomes" id="UP000584374">
    <property type="component" value="Unassembled WGS sequence"/>
</dbReference>
<keyword evidence="2" id="KW-1185">Reference proteome</keyword>
<evidence type="ECO:0000313" key="1">
    <source>
        <dbReference type="EMBL" id="MBB5155560.1"/>
    </source>
</evidence>
<accession>A0A840Q6P6</accession>
<proteinExistence type="predicted"/>
<organism evidence="1 2">
    <name type="scientific">Saccharopolyspora phatthalungensis</name>
    <dbReference type="NCBI Taxonomy" id="664693"/>
    <lineage>
        <taxon>Bacteria</taxon>
        <taxon>Bacillati</taxon>
        <taxon>Actinomycetota</taxon>
        <taxon>Actinomycetes</taxon>
        <taxon>Pseudonocardiales</taxon>
        <taxon>Pseudonocardiaceae</taxon>
        <taxon>Saccharopolyspora</taxon>
    </lineage>
</organism>
<dbReference type="AlphaFoldDB" id="A0A840Q6P6"/>
<dbReference type="RefSeq" id="WP_184726880.1">
    <property type="nucleotide sequence ID" value="NZ_JACHIW010000001.1"/>
</dbReference>
<evidence type="ECO:0000313" key="2">
    <source>
        <dbReference type="Proteomes" id="UP000584374"/>
    </source>
</evidence>
<reference evidence="1 2" key="1">
    <citation type="submission" date="2020-08" db="EMBL/GenBank/DDBJ databases">
        <title>Sequencing the genomes of 1000 actinobacteria strains.</title>
        <authorList>
            <person name="Klenk H.-P."/>
        </authorList>
    </citation>
    <scope>NUCLEOTIDE SEQUENCE [LARGE SCALE GENOMIC DNA]</scope>
    <source>
        <strain evidence="1 2">DSM 45584</strain>
    </source>
</reference>
<name>A0A840Q6P6_9PSEU</name>
<gene>
    <name evidence="1" type="ORF">BJ970_003094</name>
</gene>
<comment type="caution">
    <text evidence="1">The sequence shown here is derived from an EMBL/GenBank/DDBJ whole genome shotgun (WGS) entry which is preliminary data.</text>
</comment>